<protein>
    <submittedName>
        <fullName evidence="2">Uncharacterized protein</fullName>
    </submittedName>
</protein>
<organism evidence="2 3">
    <name type="scientific">Dendrothele bispora (strain CBS 962.96)</name>
    <dbReference type="NCBI Taxonomy" id="1314807"/>
    <lineage>
        <taxon>Eukaryota</taxon>
        <taxon>Fungi</taxon>
        <taxon>Dikarya</taxon>
        <taxon>Basidiomycota</taxon>
        <taxon>Agaricomycotina</taxon>
        <taxon>Agaricomycetes</taxon>
        <taxon>Agaricomycetidae</taxon>
        <taxon>Agaricales</taxon>
        <taxon>Agaricales incertae sedis</taxon>
        <taxon>Dendrothele</taxon>
    </lineage>
</organism>
<gene>
    <name evidence="2" type="ORF">K435DRAFT_805782</name>
</gene>
<proteinExistence type="predicted"/>
<dbReference type="AlphaFoldDB" id="A0A4S8L9V1"/>
<evidence type="ECO:0000256" key="1">
    <source>
        <dbReference type="SAM" id="MobiDB-lite"/>
    </source>
</evidence>
<dbReference type="EMBL" id="ML179540">
    <property type="protein sequence ID" value="THU85557.1"/>
    <property type="molecule type" value="Genomic_DNA"/>
</dbReference>
<feature type="non-terminal residue" evidence="2">
    <location>
        <position position="235"/>
    </location>
</feature>
<name>A0A4S8L9V1_DENBC</name>
<accession>A0A4S8L9V1</accession>
<reference evidence="2 3" key="1">
    <citation type="journal article" date="2019" name="Nat. Ecol. Evol.">
        <title>Megaphylogeny resolves global patterns of mushroom evolution.</title>
        <authorList>
            <person name="Varga T."/>
            <person name="Krizsan K."/>
            <person name="Foldi C."/>
            <person name="Dima B."/>
            <person name="Sanchez-Garcia M."/>
            <person name="Sanchez-Ramirez S."/>
            <person name="Szollosi G.J."/>
            <person name="Szarkandi J.G."/>
            <person name="Papp V."/>
            <person name="Albert L."/>
            <person name="Andreopoulos W."/>
            <person name="Angelini C."/>
            <person name="Antonin V."/>
            <person name="Barry K.W."/>
            <person name="Bougher N.L."/>
            <person name="Buchanan P."/>
            <person name="Buyck B."/>
            <person name="Bense V."/>
            <person name="Catcheside P."/>
            <person name="Chovatia M."/>
            <person name="Cooper J."/>
            <person name="Damon W."/>
            <person name="Desjardin D."/>
            <person name="Finy P."/>
            <person name="Geml J."/>
            <person name="Haridas S."/>
            <person name="Hughes K."/>
            <person name="Justo A."/>
            <person name="Karasinski D."/>
            <person name="Kautmanova I."/>
            <person name="Kiss B."/>
            <person name="Kocsube S."/>
            <person name="Kotiranta H."/>
            <person name="LaButti K.M."/>
            <person name="Lechner B.E."/>
            <person name="Liimatainen K."/>
            <person name="Lipzen A."/>
            <person name="Lukacs Z."/>
            <person name="Mihaltcheva S."/>
            <person name="Morgado L.N."/>
            <person name="Niskanen T."/>
            <person name="Noordeloos M.E."/>
            <person name="Ohm R.A."/>
            <person name="Ortiz-Santana B."/>
            <person name="Ovrebo C."/>
            <person name="Racz N."/>
            <person name="Riley R."/>
            <person name="Savchenko A."/>
            <person name="Shiryaev A."/>
            <person name="Soop K."/>
            <person name="Spirin V."/>
            <person name="Szebenyi C."/>
            <person name="Tomsovsky M."/>
            <person name="Tulloss R.E."/>
            <person name="Uehling J."/>
            <person name="Grigoriev I.V."/>
            <person name="Vagvolgyi C."/>
            <person name="Papp T."/>
            <person name="Martin F.M."/>
            <person name="Miettinen O."/>
            <person name="Hibbett D.S."/>
            <person name="Nagy L.G."/>
        </authorList>
    </citation>
    <scope>NUCLEOTIDE SEQUENCE [LARGE SCALE GENOMIC DNA]</scope>
    <source>
        <strain evidence="2 3">CBS 962.96</strain>
    </source>
</reference>
<keyword evidence="3" id="KW-1185">Reference proteome</keyword>
<feature type="region of interest" description="Disordered" evidence="1">
    <location>
        <begin position="1"/>
        <end position="62"/>
    </location>
</feature>
<evidence type="ECO:0000313" key="3">
    <source>
        <dbReference type="Proteomes" id="UP000297245"/>
    </source>
</evidence>
<sequence length="235" mass="26921">MYRRANRKKLAEKERERRARKKGERLSASSVTSQPTDNTIESSQMSFQGEEIERPGTNVSDGGIWDWVSSGEDPFSTWNDGTMYTELPQPPQGRVEGKKWLYEQFSRLTGAWFTPTDDAYHDALRSVFLVREEIVSGYLSWDNAPANPDPFPTNMTDEAWCQEQAQRVREAGGRLPTFSGNEVKAKRMIIFSQFRSVEEDLNQSKRILRELGRARAQLSVADNSWHRNNLLVAAQ</sequence>
<feature type="compositionally biased region" description="Polar residues" evidence="1">
    <location>
        <begin position="27"/>
        <end position="47"/>
    </location>
</feature>
<dbReference type="Proteomes" id="UP000297245">
    <property type="component" value="Unassembled WGS sequence"/>
</dbReference>
<evidence type="ECO:0000313" key="2">
    <source>
        <dbReference type="EMBL" id="THU85557.1"/>
    </source>
</evidence>